<dbReference type="PANTHER" id="PTHR46696:SF3">
    <property type="entry name" value="PULCHERRIMINIC ACID SYNTHASE"/>
    <property type="match status" value="1"/>
</dbReference>
<evidence type="ECO:0000313" key="9">
    <source>
        <dbReference type="Proteomes" id="UP001165378"/>
    </source>
</evidence>
<protein>
    <submittedName>
        <fullName evidence="8">Cytochrome P450</fullName>
    </submittedName>
</protein>
<keyword evidence="2 7" id="KW-0349">Heme</keyword>
<dbReference type="GO" id="GO:0005506">
    <property type="term" value="F:iron ion binding"/>
    <property type="evidence" value="ECO:0007669"/>
    <property type="project" value="InterPro"/>
</dbReference>
<comment type="caution">
    <text evidence="8">The sequence shown here is derived from an EMBL/GenBank/DDBJ whole genome shotgun (WGS) entry which is preliminary data.</text>
</comment>
<dbReference type="InterPro" id="IPR036396">
    <property type="entry name" value="Cyt_P450_sf"/>
</dbReference>
<dbReference type="PANTHER" id="PTHR46696">
    <property type="entry name" value="P450, PUTATIVE (EUROFUNG)-RELATED"/>
    <property type="match status" value="1"/>
</dbReference>
<dbReference type="Proteomes" id="UP001165378">
    <property type="component" value="Unassembled WGS sequence"/>
</dbReference>
<dbReference type="FunFam" id="1.10.630.10:FF:000018">
    <property type="entry name" value="Cytochrome P450 monooxygenase"/>
    <property type="match status" value="1"/>
</dbReference>
<dbReference type="Gene3D" id="1.10.630.10">
    <property type="entry name" value="Cytochrome P450"/>
    <property type="match status" value="1"/>
</dbReference>
<keyword evidence="4 7" id="KW-0560">Oxidoreductase</keyword>
<keyword evidence="6 7" id="KW-0503">Monooxygenase</keyword>
<name>A0AA41U1Q7_9ACTN</name>
<sequence length="429" mass="46858">MSQSHSPQSTDGAAPAFDAFAAKDALNGVGIMKDPYPRLAELRAECPVHQGSVSAKFGMPGADRIIAAEDEQAAVYTYKGVDAVLRDAATFSSSWYHISLGEVIGRTILEMDPPEHRRFRSLISPAFTRREMDRWEREFVRGIVDSYIDRFAAAGRADLGADFAFHYPIHVIAVAAGLPVDDLPAFYTHTALLTNVAVSQEERLAASRDLGAMVQQLIEARRKDPSDDLIGVLVRARLDDADWDGASDRHLTDEEIISFLRLLVPAGAQTTYRAITTVLYGLLSHPEQLAAVRADPGLIPQAIEEGLRWEVPLLSAGRTAVRDTVVEGCPVRAGQHLNTPIGAANHDPARWDRPDDFDIFRTPQPHLGFGVGPHVCLGIHAARMEMRVALEQLLVRLPGLRLDPDVPTDGVTGLGLRTAVHLPVVFDTL</sequence>
<evidence type="ECO:0000256" key="3">
    <source>
        <dbReference type="ARBA" id="ARBA00022723"/>
    </source>
</evidence>
<dbReference type="InterPro" id="IPR002397">
    <property type="entry name" value="Cyt_P450_B"/>
</dbReference>
<dbReference type="PROSITE" id="PS00086">
    <property type="entry name" value="CYTOCHROME_P450"/>
    <property type="match status" value="1"/>
</dbReference>
<dbReference type="GO" id="GO:0004497">
    <property type="term" value="F:monooxygenase activity"/>
    <property type="evidence" value="ECO:0007669"/>
    <property type="project" value="UniProtKB-KW"/>
</dbReference>
<accession>A0AA41U1Q7</accession>
<dbReference type="SUPFAM" id="SSF48264">
    <property type="entry name" value="Cytochrome P450"/>
    <property type="match status" value="1"/>
</dbReference>
<keyword evidence="5 7" id="KW-0408">Iron</keyword>
<dbReference type="InterPro" id="IPR017972">
    <property type="entry name" value="Cyt_P450_CS"/>
</dbReference>
<dbReference type="EMBL" id="JAKFHA010000013">
    <property type="protein sequence ID" value="MCF2529906.1"/>
    <property type="molecule type" value="Genomic_DNA"/>
</dbReference>
<keyword evidence="9" id="KW-1185">Reference proteome</keyword>
<proteinExistence type="inferred from homology"/>
<dbReference type="GO" id="GO:0020037">
    <property type="term" value="F:heme binding"/>
    <property type="evidence" value="ECO:0007669"/>
    <property type="project" value="InterPro"/>
</dbReference>
<evidence type="ECO:0000256" key="5">
    <source>
        <dbReference type="ARBA" id="ARBA00023004"/>
    </source>
</evidence>
<dbReference type="Pfam" id="PF00067">
    <property type="entry name" value="p450"/>
    <property type="match status" value="1"/>
</dbReference>
<evidence type="ECO:0000256" key="1">
    <source>
        <dbReference type="ARBA" id="ARBA00010617"/>
    </source>
</evidence>
<dbReference type="AlphaFoldDB" id="A0AA41U1Q7"/>
<dbReference type="RefSeq" id="WP_235054533.1">
    <property type="nucleotide sequence ID" value="NZ_JAKFHA010000013.1"/>
</dbReference>
<evidence type="ECO:0000256" key="6">
    <source>
        <dbReference type="ARBA" id="ARBA00023033"/>
    </source>
</evidence>
<evidence type="ECO:0000313" key="8">
    <source>
        <dbReference type="EMBL" id="MCF2529906.1"/>
    </source>
</evidence>
<reference evidence="8" key="1">
    <citation type="submission" date="2022-01" db="EMBL/GenBank/DDBJ databases">
        <title>Genome-Based Taxonomic Classification of the Phylum Actinobacteria.</title>
        <authorList>
            <person name="Gao Y."/>
        </authorList>
    </citation>
    <scope>NUCLEOTIDE SEQUENCE</scope>
    <source>
        <strain evidence="8">KLBMP 8922</strain>
    </source>
</reference>
<dbReference type="PRINTS" id="PR00359">
    <property type="entry name" value="BP450"/>
</dbReference>
<evidence type="ECO:0000256" key="4">
    <source>
        <dbReference type="ARBA" id="ARBA00023002"/>
    </source>
</evidence>
<evidence type="ECO:0000256" key="7">
    <source>
        <dbReference type="RuleBase" id="RU000461"/>
    </source>
</evidence>
<gene>
    <name evidence="8" type="ORF">LZ495_22160</name>
</gene>
<keyword evidence="3 7" id="KW-0479">Metal-binding</keyword>
<dbReference type="GO" id="GO:0016705">
    <property type="term" value="F:oxidoreductase activity, acting on paired donors, with incorporation or reduction of molecular oxygen"/>
    <property type="evidence" value="ECO:0007669"/>
    <property type="project" value="InterPro"/>
</dbReference>
<dbReference type="InterPro" id="IPR001128">
    <property type="entry name" value="Cyt_P450"/>
</dbReference>
<comment type="similarity">
    <text evidence="1 7">Belongs to the cytochrome P450 family.</text>
</comment>
<evidence type="ECO:0000256" key="2">
    <source>
        <dbReference type="ARBA" id="ARBA00022617"/>
    </source>
</evidence>
<organism evidence="8 9">
    <name type="scientific">Yinghuangia soli</name>
    <dbReference type="NCBI Taxonomy" id="2908204"/>
    <lineage>
        <taxon>Bacteria</taxon>
        <taxon>Bacillati</taxon>
        <taxon>Actinomycetota</taxon>
        <taxon>Actinomycetes</taxon>
        <taxon>Kitasatosporales</taxon>
        <taxon>Streptomycetaceae</taxon>
        <taxon>Yinghuangia</taxon>
    </lineage>
</organism>